<feature type="region of interest" description="Disordered" evidence="13">
    <location>
        <begin position="422"/>
        <end position="468"/>
    </location>
</feature>
<evidence type="ECO:0000256" key="6">
    <source>
        <dbReference type="ARBA" id="ARBA00022729"/>
    </source>
</evidence>
<dbReference type="GO" id="GO:0004896">
    <property type="term" value="F:cytokine receptor activity"/>
    <property type="evidence" value="ECO:0007669"/>
    <property type="project" value="TreeGrafter"/>
</dbReference>
<name>A0A087XC64_POEFO</name>
<dbReference type="KEGG" id="pfor:103155018"/>
<evidence type="ECO:0000256" key="13">
    <source>
        <dbReference type="SAM" id="MobiDB-lite"/>
    </source>
</evidence>
<keyword evidence="9 12" id="KW-1015">Disulfide bond</keyword>
<comment type="subcellular location">
    <subcellularLocation>
        <location evidence="1">Cell membrane</location>
        <topology evidence="1">Single-pass type I membrane protein</topology>
    </subcellularLocation>
</comment>
<dbReference type="STRING" id="48698.ENSPFOP00000003367"/>
<dbReference type="CDD" id="cd00063">
    <property type="entry name" value="FN3"/>
    <property type="match status" value="1"/>
</dbReference>
<dbReference type="eggNOG" id="ENOG502RYHW">
    <property type="taxonomic scope" value="Eukaryota"/>
</dbReference>
<dbReference type="OrthoDB" id="9890439at2759"/>
<reference evidence="17" key="2">
    <citation type="submission" date="2025-08" db="UniProtKB">
        <authorList>
            <consortium name="Ensembl"/>
        </authorList>
    </citation>
    <scope>IDENTIFICATION</scope>
</reference>
<protein>
    <recommendedName>
        <fullName evidence="3">Erythropoietin receptor</fullName>
    </recommendedName>
</protein>
<dbReference type="PANTHER" id="PTHR23037:SF28">
    <property type="entry name" value="ERYTHROPOIETIN RECEPTOR"/>
    <property type="match status" value="1"/>
</dbReference>
<dbReference type="Pfam" id="PF09067">
    <property type="entry name" value="EpoR_lig-bind"/>
    <property type="match status" value="1"/>
</dbReference>
<dbReference type="OMA" id="KVWPTIP"/>
<evidence type="ECO:0000256" key="3">
    <source>
        <dbReference type="ARBA" id="ARBA00018355"/>
    </source>
</evidence>
<dbReference type="InterPro" id="IPR003961">
    <property type="entry name" value="FN3_dom"/>
</dbReference>
<dbReference type="RefSeq" id="XP_016518714.1">
    <property type="nucleotide sequence ID" value="XM_016663228.1"/>
</dbReference>
<dbReference type="SUPFAM" id="SSF49265">
    <property type="entry name" value="Fibronectin type III"/>
    <property type="match status" value="2"/>
</dbReference>
<dbReference type="Proteomes" id="UP000028760">
    <property type="component" value="Unassembled WGS sequence"/>
</dbReference>
<keyword evidence="4" id="KW-1003">Cell membrane</keyword>
<dbReference type="InterPro" id="IPR009167">
    <property type="entry name" value="Erythropoietin_rcpt"/>
</dbReference>
<comment type="similarity">
    <text evidence="2">Belongs to the type I cytokine receptor family. Type 1 subfamily.</text>
</comment>
<keyword evidence="8 14" id="KW-0472">Membrane</keyword>
<evidence type="ECO:0000313" key="18">
    <source>
        <dbReference type="Proteomes" id="UP000028760"/>
    </source>
</evidence>
<dbReference type="AlphaFoldDB" id="A0A087XC64"/>
<keyword evidence="10" id="KW-0675">Receptor</keyword>
<feature type="domain" description="Fibronectin type-III" evidence="16">
    <location>
        <begin position="137"/>
        <end position="235"/>
    </location>
</feature>
<evidence type="ECO:0000256" key="15">
    <source>
        <dbReference type="SAM" id="SignalP"/>
    </source>
</evidence>
<dbReference type="InterPro" id="IPR036116">
    <property type="entry name" value="FN3_sf"/>
</dbReference>
<dbReference type="EMBL" id="AYCK01017622">
    <property type="status" value="NOT_ANNOTATED_CDS"/>
    <property type="molecule type" value="Genomic_DNA"/>
</dbReference>
<evidence type="ECO:0000256" key="10">
    <source>
        <dbReference type="ARBA" id="ARBA00023170"/>
    </source>
</evidence>
<keyword evidence="5 14" id="KW-0812">Transmembrane</keyword>
<evidence type="ECO:0000256" key="12">
    <source>
        <dbReference type="PIRSR" id="PIRSR001959-2"/>
    </source>
</evidence>
<reference evidence="18" key="1">
    <citation type="submission" date="2013-10" db="EMBL/GenBank/DDBJ databases">
        <authorList>
            <person name="Schartl M."/>
            <person name="Warren W."/>
        </authorList>
    </citation>
    <scope>NUCLEOTIDE SEQUENCE [LARGE SCALE GENOMIC DNA]</scope>
    <source>
        <strain evidence="18">female</strain>
    </source>
</reference>
<evidence type="ECO:0000256" key="9">
    <source>
        <dbReference type="ARBA" id="ARBA00023157"/>
    </source>
</evidence>
<evidence type="ECO:0000256" key="14">
    <source>
        <dbReference type="SAM" id="Phobius"/>
    </source>
</evidence>
<dbReference type="Ensembl" id="ENSPFOT00000003373.2">
    <property type="protein sequence ID" value="ENSPFOP00000003367.1"/>
    <property type="gene ID" value="ENSPFOG00000003434.2"/>
</dbReference>
<evidence type="ECO:0000256" key="2">
    <source>
        <dbReference type="ARBA" id="ARBA00007885"/>
    </source>
</evidence>
<evidence type="ECO:0000256" key="8">
    <source>
        <dbReference type="ARBA" id="ARBA00023136"/>
    </source>
</evidence>
<dbReference type="GeneID" id="103155018"/>
<feature type="disulfide bond" evidence="12">
    <location>
        <begin position="45"/>
        <end position="55"/>
    </location>
</feature>
<dbReference type="GeneID" id="103155017"/>
<dbReference type="Gene3D" id="2.60.40.10">
    <property type="entry name" value="Immunoglobulins"/>
    <property type="match status" value="2"/>
</dbReference>
<feature type="compositionally biased region" description="Low complexity" evidence="13">
    <location>
        <begin position="452"/>
        <end position="468"/>
    </location>
</feature>
<keyword evidence="11" id="KW-0325">Glycoprotein</keyword>
<evidence type="ECO:0000256" key="7">
    <source>
        <dbReference type="ARBA" id="ARBA00022989"/>
    </source>
</evidence>
<dbReference type="PANTHER" id="PTHR23037">
    <property type="entry name" value="CYTOKINE RECEPTOR"/>
    <property type="match status" value="1"/>
</dbReference>
<dbReference type="CTD" id="2057"/>
<evidence type="ECO:0000256" key="4">
    <source>
        <dbReference type="ARBA" id="ARBA00022475"/>
    </source>
</evidence>
<dbReference type="PIRSF" id="PIRSF001959">
    <property type="entry name" value="EPO_receptor"/>
    <property type="match status" value="1"/>
</dbReference>
<feature type="signal peptide" evidence="15">
    <location>
        <begin position="1"/>
        <end position="22"/>
    </location>
</feature>
<dbReference type="RefSeq" id="XP_007576602.1">
    <property type="nucleotide sequence ID" value="XM_007576540.2"/>
</dbReference>
<dbReference type="Pfam" id="PF00041">
    <property type="entry name" value="fn3"/>
    <property type="match status" value="1"/>
</dbReference>
<dbReference type="KEGG" id="pfor:103155017"/>
<keyword evidence="18" id="KW-1185">Reference proteome</keyword>
<dbReference type="GeneTree" id="ENSGT00940000160315"/>
<dbReference type="InterPro" id="IPR015152">
    <property type="entry name" value="Growth/epo_recpt_lig-bind"/>
</dbReference>
<organism evidence="17 18">
    <name type="scientific">Poecilia formosa</name>
    <name type="common">Amazon molly</name>
    <name type="synonym">Limia formosa</name>
    <dbReference type="NCBI Taxonomy" id="48698"/>
    <lineage>
        <taxon>Eukaryota</taxon>
        <taxon>Metazoa</taxon>
        <taxon>Chordata</taxon>
        <taxon>Craniata</taxon>
        <taxon>Vertebrata</taxon>
        <taxon>Euteleostomi</taxon>
        <taxon>Actinopterygii</taxon>
        <taxon>Neopterygii</taxon>
        <taxon>Teleostei</taxon>
        <taxon>Neoteleostei</taxon>
        <taxon>Acanthomorphata</taxon>
        <taxon>Ovalentaria</taxon>
        <taxon>Atherinomorphae</taxon>
        <taxon>Cyprinodontiformes</taxon>
        <taxon>Poeciliidae</taxon>
        <taxon>Poeciliinae</taxon>
        <taxon>Poecilia</taxon>
    </lineage>
</organism>
<sequence>MTCERLVRLLALYLTLCAAAAAGDVQDFKRKASILLKEEPKDPKCFAETKKDFVCFWEEDEERAGSVDQYSFRYAYQKENGSTCALQVLRSAGGKRLFLCRLDRVQMFVQLDIQVYREGIQIHNRSLLIELLFLLDPPKNVTVSSTGHQGQLNVSWVAPTLKYMDDSMIYEVLYAPADSHVGQVEAIQACSEMILRGLEAGTKYRVQVRVNLDGITYDGYWSAWSDPVFTETLPAELDPLIVSLTFIISFILVLLCLTMFLSHHRFLIKKLWPAIPTPDSKFQDLFTVYGGDFKEWLGQTSGSLWLTSPFILSEECPSPLEVLSELNLCPPLSSPPLPPKASKALALVRNEDRVLNKGLLDRESVDKVDALQTNGWRTPLHDHWLLDRLREFQQHPVPRSQCSLLECQDTYITLSGNKCTEEEHTEDTLEEALPPGVLFASRKPPKSESHSDLGSVQQSSGSGNLSSQSSFEYPNNAWMAKDPGYTYMAVADSGVSMDYSPMSRADDIGKVVIYANDYKNEIPPHRRSFLVRQYPVHDDV</sequence>
<keyword evidence="6 15" id="KW-0732">Signal</keyword>
<feature type="chain" id="PRO_5001832691" description="Erythropoietin receptor" evidence="15">
    <location>
        <begin position="23"/>
        <end position="540"/>
    </location>
</feature>
<keyword evidence="7 14" id="KW-1133">Transmembrane helix</keyword>
<accession>A0A087XC64</accession>
<dbReference type="SMART" id="SM00060">
    <property type="entry name" value="FN3"/>
    <property type="match status" value="1"/>
</dbReference>
<evidence type="ECO:0000256" key="11">
    <source>
        <dbReference type="ARBA" id="ARBA00023180"/>
    </source>
</evidence>
<feature type="transmembrane region" description="Helical" evidence="14">
    <location>
        <begin position="240"/>
        <end position="261"/>
    </location>
</feature>
<evidence type="ECO:0000259" key="16">
    <source>
        <dbReference type="PROSITE" id="PS50853"/>
    </source>
</evidence>
<proteinExistence type="inferred from homology"/>
<dbReference type="PROSITE" id="PS50853">
    <property type="entry name" value="FN3"/>
    <property type="match status" value="1"/>
</dbReference>
<evidence type="ECO:0000313" key="17">
    <source>
        <dbReference type="Ensembl" id="ENSPFOP00000003367.1"/>
    </source>
</evidence>
<evidence type="ECO:0000256" key="1">
    <source>
        <dbReference type="ARBA" id="ARBA00004251"/>
    </source>
</evidence>
<reference evidence="17" key="3">
    <citation type="submission" date="2025-09" db="UniProtKB">
        <authorList>
            <consortium name="Ensembl"/>
        </authorList>
    </citation>
    <scope>IDENTIFICATION</scope>
</reference>
<dbReference type="GO" id="GO:0009897">
    <property type="term" value="C:external side of plasma membrane"/>
    <property type="evidence" value="ECO:0007669"/>
    <property type="project" value="TreeGrafter"/>
</dbReference>
<dbReference type="InterPro" id="IPR013783">
    <property type="entry name" value="Ig-like_fold"/>
</dbReference>
<dbReference type="RefSeq" id="XP_016518713.1">
    <property type="nucleotide sequence ID" value="XM_016663227.1"/>
</dbReference>
<evidence type="ECO:0000256" key="5">
    <source>
        <dbReference type="ARBA" id="ARBA00022692"/>
    </source>
</evidence>
<feature type="disulfide bond" evidence="12">
    <location>
        <begin position="84"/>
        <end position="100"/>
    </location>
</feature>